<dbReference type="Proteomes" id="UP000431269">
    <property type="component" value="Chromosome"/>
</dbReference>
<evidence type="ECO:0000313" key="3">
    <source>
        <dbReference type="Proteomes" id="UP000431269"/>
    </source>
</evidence>
<dbReference type="AlphaFoldDB" id="A0A6I6MSI3"/>
<keyword evidence="3" id="KW-1185">Reference proteome</keyword>
<dbReference type="EMBL" id="CP047045">
    <property type="protein sequence ID" value="QGZ97101.1"/>
    <property type="molecule type" value="Genomic_DNA"/>
</dbReference>
<evidence type="ECO:0000313" key="2">
    <source>
        <dbReference type="EMBL" id="QGZ97101.1"/>
    </source>
</evidence>
<sequence>MKEPRTKPEDGPMQDRRELGEAKPERPTPRDLDNTPDHQGIEIDHERERPQGDDKLQ</sequence>
<dbReference type="RefSeq" id="WP_158767927.1">
    <property type="nucleotide sequence ID" value="NZ_CP047045.1"/>
</dbReference>
<organism evidence="2 3">
    <name type="scientific">Terricaulis silvestris</name>
    <dbReference type="NCBI Taxonomy" id="2686094"/>
    <lineage>
        <taxon>Bacteria</taxon>
        <taxon>Pseudomonadati</taxon>
        <taxon>Pseudomonadota</taxon>
        <taxon>Alphaproteobacteria</taxon>
        <taxon>Caulobacterales</taxon>
        <taxon>Caulobacteraceae</taxon>
        <taxon>Terricaulis</taxon>
    </lineage>
</organism>
<accession>A0A6I6MSI3</accession>
<proteinExistence type="predicted"/>
<reference evidence="3" key="1">
    <citation type="submission" date="2019-12" db="EMBL/GenBank/DDBJ databases">
        <title>Complete genome of Terracaulis silvestris 0127_4.</title>
        <authorList>
            <person name="Vieira S."/>
            <person name="Riedel T."/>
            <person name="Sproer C."/>
            <person name="Pascual J."/>
            <person name="Boedeker C."/>
            <person name="Overmann J."/>
        </authorList>
    </citation>
    <scope>NUCLEOTIDE SEQUENCE [LARGE SCALE GENOMIC DNA]</scope>
    <source>
        <strain evidence="3">0127_4</strain>
    </source>
</reference>
<feature type="region of interest" description="Disordered" evidence="1">
    <location>
        <begin position="1"/>
        <end position="57"/>
    </location>
</feature>
<protein>
    <submittedName>
        <fullName evidence="2">Uncharacterized protein</fullName>
    </submittedName>
</protein>
<dbReference type="KEGG" id="tsv:DSM104635_03967"/>
<name>A0A6I6MSI3_9CAUL</name>
<evidence type="ECO:0000256" key="1">
    <source>
        <dbReference type="SAM" id="MobiDB-lite"/>
    </source>
</evidence>
<gene>
    <name evidence="2" type="ORF">DSM104635_03967</name>
</gene>